<evidence type="ECO:0000313" key="1">
    <source>
        <dbReference type="EMBL" id="MEO3941082.1"/>
    </source>
</evidence>
<gene>
    <name evidence="1" type="ORF">V3C41_08390</name>
</gene>
<evidence type="ECO:0000313" key="2">
    <source>
        <dbReference type="Proteomes" id="UP001448614"/>
    </source>
</evidence>
<dbReference type="EMBL" id="JBBMFV010000004">
    <property type="protein sequence ID" value="MEO3941082.1"/>
    <property type="molecule type" value="Genomic_DNA"/>
</dbReference>
<proteinExistence type="predicted"/>
<name>A0ABV0GRQ8_PAENI</name>
<organism evidence="1 2">
    <name type="scientific">Paenarthrobacter nicotinovorans</name>
    <name type="common">Arthrobacter nicotinovorans</name>
    <dbReference type="NCBI Taxonomy" id="29320"/>
    <lineage>
        <taxon>Bacteria</taxon>
        <taxon>Bacillati</taxon>
        <taxon>Actinomycetota</taxon>
        <taxon>Actinomycetes</taxon>
        <taxon>Micrococcales</taxon>
        <taxon>Micrococcaceae</taxon>
        <taxon>Paenarthrobacter</taxon>
    </lineage>
</organism>
<keyword evidence="2" id="KW-1185">Reference proteome</keyword>
<reference evidence="1 2" key="1">
    <citation type="journal article" date="2024" name="Appl. Microbiol. Biotechnol.">
        <title>Biosynthetic gene clusters with biotechnological applications in novel Antarctic isolates from Actinomycetota.</title>
        <authorList>
            <person name="Bruna P."/>
            <person name="Nunez-Montero K."/>
            <person name="Contreras M.J."/>
            <person name="Leal K."/>
            <person name="Garcia M."/>
            <person name="Abanto M."/>
            <person name="Barrientos L."/>
        </authorList>
    </citation>
    <scope>NUCLEOTIDE SEQUENCE [LARGE SCALE GENOMIC DNA]</scope>
    <source>
        <strain evidence="1 2">Se16.17</strain>
    </source>
</reference>
<dbReference type="Proteomes" id="UP001448614">
    <property type="component" value="Unassembled WGS sequence"/>
</dbReference>
<accession>A0ABV0GRQ8</accession>
<protein>
    <submittedName>
        <fullName evidence="1">Uncharacterized protein</fullName>
    </submittedName>
</protein>
<comment type="caution">
    <text evidence="1">The sequence shown here is derived from an EMBL/GenBank/DDBJ whole genome shotgun (WGS) entry which is preliminary data.</text>
</comment>
<sequence length="152" mass="15864">MISQPGGDSFISPGADPQWQQVLTHRAADDGSREAAANRFAERGITPEQVRSVLNDGGDAMYAAAAAGSPGWAEAFGGPLAVALLSAEVSAFAAHLNSRASGVRSAAVAELLDEYSAVTVAGELGVARQKVYEIARAGLRPPYIEKVPWRTQ</sequence>
<dbReference type="RefSeq" id="WP_026541111.1">
    <property type="nucleotide sequence ID" value="NZ_JBBMFV010000004.1"/>
</dbReference>